<dbReference type="AlphaFoldDB" id="A0A9P5AK64"/>
<protein>
    <recommendedName>
        <fullName evidence="3">NAD-dependent epimerase/dehydratase domain-containing protein</fullName>
    </recommendedName>
</protein>
<reference evidence="1" key="1">
    <citation type="journal article" date="2017" name="Mycologia">
        <title>Fusarium algeriense, sp. nov., a novel toxigenic crown rot pathogen of durum wheat from Algeria is nested in the Fusarium burgessii species complex.</title>
        <authorList>
            <person name="Laraba I."/>
            <person name="Keddad A."/>
            <person name="Boureghda H."/>
            <person name="Abdallah N."/>
            <person name="Vaughan M.M."/>
            <person name="Proctor R.H."/>
            <person name="Busman M."/>
            <person name="O'Donnell K."/>
        </authorList>
    </citation>
    <scope>NUCLEOTIDE SEQUENCE</scope>
    <source>
        <strain evidence="1">NRRL 25174</strain>
    </source>
</reference>
<evidence type="ECO:0000313" key="1">
    <source>
        <dbReference type="EMBL" id="KAF4340188.1"/>
    </source>
</evidence>
<evidence type="ECO:0008006" key="3">
    <source>
        <dbReference type="Google" id="ProtNLM"/>
    </source>
</evidence>
<dbReference type="EMBL" id="PVQB02000246">
    <property type="protein sequence ID" value="KAF4340188.1"/>
    <property type="molecule type" value="Genomic_DNA"/>
</dbReference>
<dbReference type="OrthoDB" id="10262413at2759"/>
<sequence>MSGWPSTVNKDTDAIFETEKQLVDYFPVRKHAEAVGVTTFVVVVVPPVVYGRGTGPWNQLSVHTPDFVHARFKHKKVYKFEENTSIQTVHISDLTALYSPIVRAALNNEDILSGKEGYYFAVAHDVDMWEFQDHFAAAMEARGLVPNDKPDVYPVNEFAAEAVEVPGEFLNVLYQMGDTTTESWLET</sequence>
<comment type="caution">
    <text evidence="1">The sequence shown here is derived from an EMBL/GenBank/DDBJ whole genome shotgun (WGS) entry which is preliminary data.</text>
</comment>
<proteinExistence type="predicted"/>
<reference evidence="1" key="2">
    <citation type="submission" date="2020-02" db="EMBL/GenBank/DDBJ databases">
        <title>Identification and distribution of gene clusters putatively required for synthesis of sphingolipid metabolism inhibitors in phylogenetically diverse species of the filamentous fungus Fusarium.</title>
        <authorList>
            <person name="Kim H.-S."/>
            <person name="Busman M."/>
            <person name="Brown D.W."/>
            <person name="Divon H."/>
            <person name="Uhlig S."/>
            <person name="Proctor R.H."/>
        </authorList>
    </citation>
    <scope>NUCLEOTIDE SEQUENCE</scope>
    <source>
        <strain evidence="1">NRRL 25174</strain>
    </source>
</reference>
<keyword evidence="2" id="KW-1185">Reference proteome</keyword>
<evidence type="ECO:0000313" key="2">
    <source>
        <dbReference type="Proteomes" id="UP000730481"/>
    </source>
</evidence>
<organism evidence="1 2">
    <name type="scientific">Fusarium beomiforme</name>
    <dbReference type="NCBI Taxonomy" id="44412"/>
    <lineage>
        <taxon>Eukaryota</taxon>
        <taxon>Fungi</taxon>
        <taxon>Dikarya</taxon>
        <taxon>Ascomycota</taxon>
        <taxon>Pezizomycotina</taxon>
        <taxon>Sordariomycetes</taxon>
        <taxon>Hypocreomycetidae</taxon>
        <taxon>Hypocreales</taxon>
        <taxon>Nectriaceae</taxon>
        <taxon>Fusarium</taxon>
        <taxon>Fusarium burgessii species complex</taxon>
    </lineage>
</organism>
<name>A0A9P5AK64_9HYPO</name>
<dbReference type="Proteomes" id="UP000730481">
    <property type="component" value="Unassembled WGS sequence"/>
</dbReference>
<gene>
    <name evidence="1" type="ORF">FBEOM_5885</name>
</gene>
<accession>A0A9P5AK64</accession>